<sequence>MVLQGFFHGPGSLPWEQLKDHTPDWDLLAAGIPEEDIRSFVAAKMEHLKLHDERLKKTEITYDEMLAGKWSIQGFIDEVEAPYKHAAEIPEEASADEPHDEEPAKTATLAGVCARFNQRRGRTDSMSTIPAPTAIDGRSRDGSWGCIYGRKS</sequence>
<dbReference type="RefSeq" id="XP_046005670.1">
    <property type="nucleotide sequence ID" value="XM_046157368.1"/>
</dbReference>
<protein>
    <submittedName>
        <fullName evidence="2">Uncharacterized protein</fullName>
    </submittedName>
</protein>
<reference evidence="2" key="1">
    <citation type="journal article" date="2021" name="Nat. Commun.">
        <title>Genetic determinants of endophytism in the Arabidopsis root mycobiome.</title>
        <authorList>
            <person name="Mesny F."/>
            <person name="Miyauchi S."/>
            <person name="Thiergart T."/>
            <person name="Pickel B."/>
            <person name="Atanasova L."/>
            <person name="Karlsson M."/>
            <person name="Huettel B."/>
            <person name="Barry K.W."/>
            <person name="Haridas S."/>
            <person name="Chen C."/>
            <person name="Bauer D."/>
            <person name="Andreopoulos W."/>
            <person name="Pangilinan J."/>
            <person name="LaButti K."/>
            <person name="Riley R."/>
            <person name="Lipzen A."/>
            <person name="Clum A."/>
            <person name="Drula E."/>
            <person name="Henrissat B."/>
            <person name="Kohler A."/>
            <person name="Grigoriev I.V."/>
            <person name="Martin F.M."/>
            <person name="Hacquard S."/>
        </authorList>
    </citation>
    <scope>NUCLEOTIDE SEQUENCE</scope>
    <source>
        <strain evidence="2">MPI-CAGE-CH-0230</strain>
    </source>
</reference>
<accession>A0A9P9BIT2</accession>
<dbReference type="GeneID" id="70186914"/>
<gene>
    <name evidence="2" type="ORF">B0I36DRAFT_354919</name>
</gene>
<organism evidence="2 3">
    <name type="scientific">Microdochium trichocladiopsis</name>
    <dbReference type="NCBI Taxonomy" id="1682393"/>
    <lineage>
        <taxon>Eukaryota</taxon>
        <taxon>Fungi</taxon>
        <taxon>Dikarya</taxon>
        <taxon>Ascomycota</taxon>
        <taxon>Pezizomycotina</taxon>
        <taxon>Sordariomycetes</taxon>
        <taxon>Xylariomycetidae</taxon>
        <taxon>Xylariales</taxon>
        <taxon>Microdochiaceae</taxon>
        <taxon>Microdochium</taxon>
    </lineage>
</organism>
<evidence type="ECO:0000256" key="1">
    <source>
        <dbReference type="SAM" id="MobiDB-lite"/>
    </source>
</evidence>
<comment type="caution">
    <text evidence="2">The sequence shown here is derived from an EMBL/GenBank/DDBJ whole genome shotgun (WGS) entry which is preliminary data.</text>
</comment>
<proteinExistence type="predicted"/>
<evidence type="ECO:0000313" key="2">
    <source>
        <dbReference type="EMBL" id="KAH7016046.1"/>
    </source>
</evidence>
<dbReference type="AlphaFoldDB" id="A0A9P9BIT2"/>
<feature type="region of interest" description="Disordered" evidence="1">
    <location>
        <begin position="90"/>
        <end position="109"/>
    </location>
</feature>
<evidence type="ECO:0000313" key="3">
    <source>
        <dbReference type="Proteomes" id="UP000756346"/>
    </source>
</evidence>
<feature type="compositionally biased region" description="Acidic residues" evidence="1">
    <location>
        <begin position="90"/>
        <end position="100"/>
    </location>
</feature>
<keyword evidence="3" id="KW-1185">Reference proteome</keyword>
<name>A0A9P9BIT2_9PEZI</name>
<dbReference type="EMBL" id="JAGTJQ010000012">
    <property type="protein sequence ID" value="KAH7016046.1"/>
    <property type="molecule type" value="Genomic_DNA"/>
</dbReference>
<dbReference type="Proteomes" id="UP000756346">
    <property type="component" value="Unassembled WGS sequence"/>
</dbReference>